<accession>A0A0L0P136</accession>
<dbReference type="EMBL" id="LGST01000021">
    <property type="protein sequence ID" value="KND99710.1"/>
    <property type="molecule type" value="Genomic_DNA"/>
</dbReference>
<dbReference type="Proteomes" id="UP000037122">
    <property type="component" value="Unassembled WGS sequence"/>
</dbReference>
<gene>
    <name evidence="1" type="ORF">QG37_03123</name>
</gene>
<dbReference type="AlphaFoldDB" id="A0A0L0P136"/>
<comment type="caution">
    <text evidence="1">The sequence shown here is derived from an EMBL/GenBank/DDBJ whole genome shotgun (WGS) entry which is preliminary data.</text>
</comment>
<proteinExistence type="predicted"/>
<sequence>MMIDKAAWPIARRQRKDNIDRWPRFVYLKCNNQHILSDLVLFTPIGICMKKKKK</sequence>
<name>A0A0L0P136_CANAR</name>
<organism evidence="1 2">
    <name type="scientific">Candidozyma auris</name>
    <name type="common">Yeast</name>
    <name type="synonym">Candida auris</name>
    <dbReference type="NCBI Taxonomy" id="498019"/>
    <lineage>
        <taxon>Eukaryota</taxon>
        <taxon>Fungi</taxon>
        <taxon>Dikarya</taxon>
        <taxon>Ascomycota</taxon>
        <taxon>Saccharomycotina</taxon>
        <taxon>Pichiomycetes</taxon>
        <taxon>Metschnikowiaceae</taxon>
        <taxon>Candidozyma</taxon>
    </lineage>
</organism>
<evidence type="ECO:0000313" key="1">
    <source>
        <dbReference type="EMBL" id="KND99710.1"/>
    </source>
</evidence>
<reference evidence="2" key="1">
    <citation type="journal article" date="2015" name="BMC Genomics">
        <title>Draft genome of a commonly misdiagnosed multidrug resistant pathogen Candida auris.</title>
        <authorList>
            <person name="Chatterjee S."/>
            <person name="Alampalli S.V."/>
            <person name="Nageshan R.K."/>
            <person name="Chettiar S.T."/>
            <person name="Joshi S."/>
            <person name="Tatu U.S."/>
        </authorList>
    </citation>
    <scope>NUCLEOTIDE SEQUENCE [LARGE SCALE GENOMIC DNA]</scope>
    <source>
        <strain evidence="2">6684</strain>
    </source>
</reference>
<protein>
    <submittedName>
        <fullName evidence="1">Uncharacterized protein</fullName>
    </submittedName>
</protein>
<evidence type="ECO:0000313" key="2">
    <source>
        <dbReference type="Proteomes" id="UP000037122"/>
    </source>
</evidence>
<dbReference type="VEuPathDB" id="FungiDB:QG37_03123"/>